<organism evidence="2 3">
    <name type="scientific">Salmonella enterica subsp. arizonae</name>
    <dbReference type="NCBI Taxonomy" id="59203"/>
    <lineage>
        <taxon>Bacteria</taxon>
        <taxon>Pseudomonadati</taxon>
        <taxon>Pseudomonadota</taxon>
        <taxon>Gammaproteobacteria</taxon>
        <taxon>Enterobacterales</taxon>
        <taxon>Enterobacteriaceae</taxon>
        <taxon>Salmonella</taxon>
    </lineage>
</organism>
<proteinExistence type="predicted"/>
<dbReference type="EMBL" id="LR134156">
    <property type="protein sequence ID" value="VEA76120.1"/>
    <property type="molecule type" value="Genomic_DNA"/>
</dbReference>
<feature type="region of interest" description="Disordered" evidence="1">
    <location>
        <begin position="148"/>
        <end position="167"/>
    </location>
</feature>
<name>A0A447R1G0_SALER</name>
<reference evidence="2 3" key="1">
    <citation type="submission" date="2018-12" db="EMBL/GenBank/DDBJ databases">
        <authorList>
            <consortium name="Pathogen Informatics"/>
        </authorList>
    </citation>
    <scope>NUCLEOTIDE SEQUENCE [LARGE SCALE GENOMIC DNA]</scope>
    <source>
        <strain evidence="2 3">NCTC10047</strain>
    </source>
</reference>
<protein>
    <submittedName>
        <fullName evidence="2">Uncharacterized protein</fullName>
    </submittedName>
</protein>
<gene>
    <name evidence="2" type="ORF">NCTC10047_01983</name>
</gene>
<evidence type="ECO:0000313" key="3">
    <source>
        <dbReference type="Proteomes" id="UP000275676"/>
    </source>
</evidence>
<sequence>MTRIRVDVVRAETSLEQLRGGIAFPDGPLTRAKHADRFWSFLFQGGFKLLFHHIEGVFPAHGRKLAVFVIVAVFHAQHRLRQTIFTVHDLGQEVAFNAVQTTVDRRVGIALAGDHTALLRSHQHTATRSAKTARRFIPFDGFLLPDNGAGDARHAQTGSRRSGRNGVSFHKATTTEFHGVSSPCSSCW</sequence>
<accession>A0A447R1G0</accession>
<evidence type="ECO:0000313" key="2">
    <source>
        <dbReference type="EMBL" id="VEA76120.1"/>
    </source>
</evidence>
<dbReference type="AlphaFoldDB" id="A0A447R1G0"/>
<dbReference type="Proteomes" id="UP000275676">
    <property type="component" value="Chromosome"/>
</dbReference>
<evidence type="ECO:0000256" key="1">
    <source>
        <dbReference type="SAM" id="MobiDB-lite"/>
    </source>
</evidence>